<gene>
    <name evidence="2" type="ORF">JMJ54_09995</name>
</gene>
<evidence type="ECO:0008006" key="4">
    <source>
        <dbReference type="Google" id="ProtNLM"/>
    </source>
</evidence>
<sequence>MKEFRFVLPLLLSASLAACGGSDASSEASAPAASVPKVSVDALPAGGYVVAIGNADAPTIGQYYSGSDGSRLLIVNDGDDVARAVYKQNAGGVWRAVPEAKADVDIRLLGQEARTSPAVDAAQRAGRYTVVLATGAATFSLSAQGAITADGSGCRISGQTGTSPLPGAQELTLAFAGCDGLPASATGVLLTDPDYAPAILRLVVDDGSKVVDLWAYPA</sequence>
<comment type="caution">
    <text evidence="2">The sequence shown here is derived from an EMBL/GenBank/DDBJ whole genome shotgun (WGS) entry which is preliminary data.</text>
</comment>
<keyword evidence="1" id="KW-0732">Signal</keyword>
<proteinExistence type="predicted"/>
<accession>A0ABS2BME0</accession>
<protein>
    <recommendedName>
        <fullName evidence="4">Lipoprotein</fullName>
    </recommendedName>
</protein>
<dbReference type="Proteomes" id="UP000809431">
    <property type="component" value="Unassembled WGS sequence"/>
</dbReference>
<evidence type="ECO:0000313" key="2">
    <source>
        <dbReference type="EMBL" id="MBM3116166.1"/>
    </source>
</evidence>
<evidence type="ECO:0000256" key="1">
    <source>
        <dbReference type="SAM" id="SignalP"/>
    </source>
</evidence>
<name>A0ABS2BME0_9NEIS</name>
<keyword evidence="3" id="KW-1185">Reference proteome</keyword>
<organism evidence="2 3">
    <name type="scientific">Jeongeupia naejangsanensis</name>
    <dbReference type="NCBI Taxonomy" id="613195"/>
    <lineage>
        <taxon>Bacteria</taxon>
        <taxon>Pseudomonadati</taxon>
        <taxon>Pseudomonadota</taxon>
        <taxon>Betaproteobacteria</taxon>
        <taxon>Neisseriales</taxon>
        <taxon>Chitinibacteraceae</taxon>
        <taxon>Jeongeupia</taxon>
    </lineage>
</organism>
<feature type="signal peptide" evidence="1">
    <location>
        <begin position="1"/>
        <end position="24"/>
    </location>
</feature>
<reference evidence="2 3" key="1">
    <citation type="submission" date="2021-01" db="EMBL/GenBank/DDBJ databases">
        <title>Draft Genome Sequence and Polyhydroxyalkanoate Biosynthetic Potential of Jeongeupia naejangsanensis Type Strain DSM 24253.</title>
        <authorList>
            <person name="Turrini P."/>
            <person name="Artuso I."/>
            <person name="Lugli G.A."/>
            <person name="Frangipani E."/>
            <person name="Ventura M."/>
            <person name="Visca P."/>
        </authorList>
    </citation>
    <scope>NUCLEOTIDE SEQUENCE [LARGE SCALE GENOMIC DNA]</scope>
    <source>
        <strain evidence="2 3">DSM 24253</strain>
    </source>
</reference>
<dbReference type="PROSITE" id="PS51257">
    <property type="entry name" value="PROKAR_LIPOPROTEIN"/>
    <property type="match status" value="1"/>
</dbReference>
<dbReference type="RefSeq" id="WP_203538297.1">
    <property type="nucleotide sequence ID" value="NZ_JAESND010000004.1"/>
</dbReference>
<evidence type="ECO:0000313" key="3">
    <source>
        <dbReference type="Proteomes" id="UP000809431"/>
    </source>
</evidence>
<dbReference type="EMBL" id="JAESND010000004">
    <property type="protein sequence ID" value="MBM3116166.1"/>
    <property type="molecule type" value="Genomic_DNA"/>
</dbReference>
<feature type="chain" id="PRO_5046502479" description="Lipoprotein" evidence="1">
    <location>
        <begin position="25"/>
        <end position="218"/>
    </location>
</feature>